<dbReference type="Proteomes" id="UP000185781">
    <property type="component" value="Unassembled WGS sequence"/>
</dbReference>
<dbReference type="AlphaFoldDB" id="A0A1N7K4J8"/>
<evidence type="ECO:0000313" key="1">
    <source>
        <dbReference type="EMBL" id="SIS56532.1"/>
    </source>
</evidence>
<sequence length="37" mass="4479">MTARFLLKTTLIIFGSQWRFTQRMIAEFYIENNIEVP</sequence>
<name>A0A1N7K4J8_9FLAO</name>
<gene>
    <name evidence="1" type="ORF">SAMN05421785_101272</name>
</gene>
<proteinExistence type="predicted"/>
<organism evidence="1 2">
    <name type="scientific">Chryseobacterium gambrini</name>
    <dbReference type="NCBI Taxonomy" id="373672"/>
    <lineage>
        <taxon>Bacteria</taxon>
        <taxon>Pseudomonadati</taxon>
        <taxon>Bacteroidota</taxon>
        <taxon>Flavobacteriia</taxon>
        <taxon>Flavobacteriales</taxon>
        <taxon>Weeksellaceae</taxon>
        <taxon>Chryseobacterium group</taxon>
        <taxon>Chryseobacterium</taxon>
    </lineage>
</organism>
<accession>A0A1N7K4J8</accession>
<reference evidence="1 2" key="1">
    <citation type="submission" date="2017-01" db="EMBL/GenBank/DDBJ databases">
        <authorList>
            <person name="Mah S.A."/>
            <person name="Swanson W.J."/>
            <person name="Moy G.W."/>
            <person name="Vacquier V.D."/>
        </authorList>
    </citation>
    <scope>NUCLEOTIDE SEQUENCE [LARGE SCALE GENOMIC DNA]</scope>
    <source>
        <strain evidence="1 2">DSM 18014</strain>
    </source>
</reference>
<dbReference type="EMBL" id="FTOV01000001">
    <property type="protein sequence ID" value="SIS56532.1"/>
    <property type="molecule type" value="Genomic_DNA"/>
</dbReference>
<protein>
    <submittedName>
        <fullName evidence="1">Uncharacterized protein</fullName>
    </submittedName>
</protein>
<evidence type="ECO:0000313" key="2">
    <source>
        <dbReference type="Proteomes" id="UP000185781"/>
    </source>
</evidence>